<feature type="domain" description="SLH" evidence="2">
    <location>
        <begin position="269"/>
        <end position="328"/>
    </location>
</feature>
<accession>A0A5Q2RG10</accession>
<dbReference type="KEGG" id="atq:GH723_00675"/>
<evidence type="ECO:0000313" key="3">
    <source>
        <dbReference type="EMBL" id="QGG93742.1"/>
    </source>
</evidence>
<feature type="domain" description="SLH" evidence="2">
    <location>
        <begin position="394"/>
        <end position="455"/>
    </location>
</feature>
<dbReference type="InterPro" id="IPR001119">
    <property type="entry name" value="SLH_dom"/>
</dbReference>
<proteinExistence type="predicted"/>
<name>A0A5Q2RG10_9ACTN</name>
<evidence type="ECO:0000256" key="1">
    <source>
        <dbReference type="SAM" id="MobiDB-lite"/>
    </source>
</evidence>
<dbReference type="EMBL" id="CP045851">
    <property type="protein sequence ID" value="QGG93742.1"/>
    <property type="molecule type" value="Genomic_DNA"/>
</dbReference>
<sequence length="455" mass="48381">MRPNPWRWSVLRSSRGAGCRWSASHGRRNPTYLVNFTTGSASTESEVEVSIRRRAARVARPHPRHPGADAMRRTLMTAAMAMVLVATTTLPASGAEPPPDDVAPSAVTWQSARRSDALGDNSGGAGGLDIDEYQLSYDPTAGVLRVEARLLNAPPTGLWGLGIYVDLDRDRRTGCTGADRMVAVTVNSDVPVSQQTAAFPGGCGGSPDSMPLSATYLPAFGYLTLDVPMSLLGNPVSIDWALVASGAGGPFAGTDFAPAEDTFVGDFGWVRPFADVRTDAFYSGPIAWLRQTGLSTGVGSTGNYQPDGPVTRAQMATFVHRIAGEPPAAPSPFVDVQRPSFYAEAVDWFHQEGLTTGVGGTDRFAPNEPVTRGQLVTFLWRLAGEPDAYPAPGFADVTNTGAYYYRAVAWAKAEGVTTGVGGTNEFRPDDVVTRGQLATFLERMYAPLGTPTFVP</sequence>
<dbReference type="PROSITE" id="PS51272">
    <property type="entry name" value="SLH"/>
    <property type="match status" value="3"/>
</dbReference>
<dbReference type="AlphaFoldDB" id="A0A5Q2RG10"/>
<feature type="domain" description="SLH" evidence="2">
    <location>
        <begin position="329"/>
        <end position="393"/>
    </location>
</feature>
<gene>
    <name evidence="3" type="ORF">GH723_00675</name>
</gene>
<feature type="region of interest" description="Disordered" evidence="1">
    <location>
        <begin position="91"/>
        <end position="125"/>
    </location>
</feature>
<dbReference type="Pfam" id="PF00395">
    <property type="entry name" value="SLH"/>
    <property type="match status" value="3"/>
</dbReference>
<reference evidence="3 4" key="1">
    <citation type="submission" date="2019-11" db="EMBL/GenBank/DDBJ databases">
        <authorList>
            <person name="He Y."/>
        </authorList>
    </citation>
    <scope>NUCLEOTIDE SEQUENCE [LARGE SCALE GENOMIC DNA]</scope>
    <source>
        <strain evidence="3 4">SCSIO 58843</strain>
    </source>
</reference>
<evidence type="ECO:0000259" key="2">
    <source>
        <dbReference type="PROSITE" id="PS51272"/>
    </source>
</evidence>
<evidence type="ECO:0000313" key="4">
    <source>
        <dbReference type="Proteomes" id="UP000334019"/>
    </source>
</evidence>
<organism evidence="3 4">
    <name type="scientific">Actinomarinicola tropica</name>
    <dbReference type="NCBI Taxonomy" id="2789776"/>
    <lineage>
        <taxon>Bacteria</taxon>
        <taxon>Bacillati</taxon>
        <taxon>Actinomycetota</taxon>
        <taxon>Acidimicrobiia</taxon>
        <taxon>Acidimicrobiales</taxon>
        <taxon>Iamiaceae</taxon>
        <taxon>Actinomarinicola</taxon>
    </lineage>
</organism>
<dbReference type="Proteomes" id="UP000334019">
    <property type="component" value="Chromosome"/>
</dbReference>
<keyword evidence="4" id="KW-1185">Reference proteome</keyword>
<protein>
    <recommendedName>
        <fullName evidence="2">SLH domain-containing protein</fullName>
    </recommendedName>
</protein>